<keyword evidence="3" id="KW-0276">Fatty acid metabolism</keyword>
<dbReference type="EMBL" id="JBJKFK010008205">
    <property type="protein sequence ID" value="KAL3307140.1"/>
    <property type="molecule type" value="Genomic_DNA"/>
</dbReference>
<reference evidence="7 8" key="1">
    <citation type="submission" date="2024-11" db="EMBL/GenBank/DDBJ databases">
        <title>Adaptive evolution of stress response genes in parasites aligns with host niche diversity.</title>
        <authorList>
            <person name="Hahn C."/>
            <person name="Resl P."/>
        </authorList>
    </citation>
    <scope>NUCLEOTIDE SEQUENCE [LARGE SCALE GENOMIC DNA]</scope>
    <source>
        <strain evidence="7">EGGRZ-B1_66</strain>
        <tissue evidence="7">Body</tissue>
    </source>
</reference>
<dbReference type="AlphaFoldDB" id="A0ABD2PIG1"/>
<evidence type="ECO:0000256" key="3">
    <source>
        <dbReference type="ARBA" id="ARBA00022832"/>
    </source>
</evidence>
<evidence type="ECO:0000256" key="5">
    <source>
        <dbReference type="ARBA" id="ARBA00026121"/>
    </source>
</evidence>
<proteinExistence type="predicted"/>
<dbReference type="InterPro" id="IPR042099">
    <property type="entry name" value="ANL_N_sf"/>
</dbReference>
<evidence type="ECO:0000256" key="2">
    <source>
        <dbReference type="ARBA" id="ARBA00022741"/>
    </source>
</evidence>
<sequence>MRLCVCQNEKIANLIMDVIDLDKSAEFKDGISNRLQYLVLMHSAGSADRTSLEKRTKKANIGLLDFDQVTSQGNKQKPMPYILPSADDTYILTYTSGTTGNPKGVIHTMNMKMAIIRDCLCALQYLSPIGKNDVYFSFLPYAHCLEQANMAIITYIGGRTGFIGSDPNHMMRDIVILKPTILSIVSRSLTKLYMTYYPVVKKKLDDNDKL</sequence>
<dbReference type="GO" id="GO:0004467">
    <property type="term" value="F:long-chain fatty acid-CoA ligase activity"/>
    <property type="evidence" value="ECO:0007669"/>
    <property type="project" value="UniProtKB-EC"/>
</dbReference>
<name>A0ABD2PIG1_9PLAT</name>
<dbReference type="PANTHER" id="PTHR43272">
    <property type="entry name" value="LONG-CHAIN-FATTY-ACID--COA LIGASE"/>
    <property type="match status" value="1"/>
</dbReference>
<keyword evidence="3" id="KW-0443">Lipid metabolism</keyword>
<dbReference type="InterPro" id="IPR000873">
    <property type="entry name" value="AMP-dep_synth/lig_dom"/>
</dbReference>
<keyword evidence="4" id="KW-0067">ATP-binding</keyword>
<gene>
    <name evidence="7" type="ORF">Ciccas_014354</name>
</gene>
<accession>A0ABD2PIG1</accession>
<dbReference type="InterPro" id="IPR020845">
    <property type="entry name" value="AMP-binding_CS"/>
</dbReference>
<feature type="domain" description="AMP-dependent synthetase/ligase" evidence="6">
    <location>
        <begin position="61"/>
        <end position="192"/>
    </location>
</feature>
<protein>
    <recommendedName>
        <fullName evidence="5">long-chain-fatty-acid--CoA ligase</fullName>
        <ecNumber evidence="5">6.2.1.3</ecNumber>
    </recommendedName>
</protein>
<organism evidence="7 8">
    <name type="scientific">Cichlidogyrus casuarinus</name>
    <dbReference type="NCBI Taxonomy" id="1844966"/>
    <lineage>
        <taxon>Eukaryota</taxon>
        <taxon>Metazoa</taxon>
        <taxon>Spiralia</taxon>
        <taxon>Lophotrochozoa</taxon>
        <taxon>Platyhelminthes</taxon>
        <taxon>Monogenea</taxon>
        <taxon>Monopisthocotylea</taxon>
        <taxon>Dactylogyridea</taxon>
        <taxon>Ancyrocephalidae</taxon>
        <taxon>Cichlidogyrus</taxon>
    </lineage>
</organism>
<evidence type="ECO:0000256" key="4">
    <source>
        <dbReference type="ARBA" id="ARBA00022840"/>
    </source>
</evidence>
<keyword evidence="8" id="KW-1185">Reference proteome</keyword>
<evidence type="ECO:0000259" key="6">
    <source>
        <dbReference type="Pfam" id="PF00501"/>
    </source>
</evidence>
<dbReference type="EC" id="6.2.1.3" evidence="5"/>
<dbReference type="SUPFAM" id="SSF56801">
    <property type="entry name" value="Acetyl-CoA synthetase-like"/>
    <property type="match status" value="1"/>
</dbReference>
<evidence type="ECO:0000256" key="1">
    <source>
        <dbReference type="ARBA" id="ARBA00022598"/>
    </source>
</evidence>
<dbReference type="PROSITE" id="PS00455">
    <property type="entry name" value="AMP_BINDING"/>
    <property type="match status" value="1"/>
</dbReference>
<feature type="non-terminal residue" evidence="7">
    <location>
        <position position="210"/>
    </location>
</feature>
<dbReference type="Proteomes" id="UP001626550">
    <property type="component" value="Unassembled WGS sequence"/>
</dbReference>
<dbReference type="Pfam" id="PF00501">
    <property type="entry name" value="AMP-binding"/>
    <property type="match status" value="1"/>
</dbReference>
<keyword evidence="2" id="KW-0547">Nucleotide-binding</keyword>
<dbReference type="Gene3D" id="3.40.50.12780">
    <property type="entry name" value="N-terminal domain of ligase-like"/>
    <property type="match status" value="1"/>
</dbReference>
<evidence type="ECO:0000313" key="7">
    <source>
        <dbReference type="EMBL" id="KAL3307140.1"/>
    </source>
</evidence>
<evidence type="ECO:0000313" key="8">
    <source>
        <dbReference type="Proteomes" id="UP001626550"/>
    </source>
</evidence>
<keyword evidence="1" id="KW-0436">Ligase</keyword>
<dbReference type="GO" id="GO:0005524">
    <property type="term" value="F:ATP binding"/>
    <property type="evidence" value="ECO:0007669"/>
    <property type="project" value="UniProtKB-KW"/>
</dbReference>
<comment type="caution">
    <text evidence="7">The sequence shown here is derived from an EMBL/GenBank/DDBJ whole genome shotgun (WGS) entry which is preliminary data.</text>
</comment>
<dbReference type="PANTHER" id="PTHR43272:SF33">
    <property type="entry name" value="AMP-BINDING DOMAIN-CONTAINING PROTEIN-RELATED"/>
    <property type="match status" value="1"/>
</dbReference>